<dbReference type="RefSeq" id="WP_093727906.1">
    <property type="nucleotide sequence ID" value="NZ_FMZB01000008.1"/>
</dbReference>
<accession>A0A1G6T8N7</accession>
<dbReference type="OrthoDB" id="2195145at2"/>
<name>A0A1G6T8N7_9BACI</name>
<dbReference type="EMBL" id="FMZB01000008">
    <property type="protein sequence ID" value="SDD24725.1"/>
    <property type="molecule type" value="Genomic_DNA"/>
</dbReference>
<gene>
    <name evidence="1" type="ORF">SAMN05421663_10869</name>
</gene>
<sequence length="153" mass="18219">MTQYYYISSPRKLPEGDFGAKPISEDKPYIFSNELDFTSLFFENNYDSDEKKRFSYVPSFHYKHQVAVYHNFLPIKSEERGNNPIERKCLKLFYDYISNAVEESGMIEYCTCWNGTEERGNWTRKTLYWGDVESHDDLVLNDREICEIVTWKG</sequence>
<protein>
    <submittedName>
        <fullName evidence="1">Uncharacterized protein</fullName>
    </submittedName>
</protein>
<organism evidence="1 2">
    <name type="scientific">Terribacillus halophilus</name>
    <dbReference type="NCBI Taxonomy" id="361279"/>
    <lineage>
        <taxon>Bacteria</taxon>
        <taxon>Bacillati</taxon>
        <taxon>Bacillota</taxon>
        <taxon>Bacilli</taxon>
        <taxon>Bacillales</taxon>
        <taxon>Bacillaceae</taxon>
        <taxon>Terribacillus</taxon>
    </lineage>
</organism>
<reference evidence="2" key="1">
    <citation type="submission" date="2016-10" db="EMBL/GenBank/DDBJ databases">
        <authorList>
            <person name="Varghese N."/>
            <person name="Submissions S."/>
        </authorList>
    </citation>
    <scope>NUCLEOTIDE SEQUENCE [LARGE SCALE GENOMIC DNA]</scope>
    <source>
        <strain evidence="2">DSM 21620</strain>
    </source>
</reference>
<dbReference type="AlphaFoldDB" id="A0A1G6T8N7"/>
<evidence type="ECO:0000313" key="1">
    <source>
        <dbReference type="EMBL" id="SDD24725.1"/>
    </source>
</evidence>
<dbReference type="Proteomes" id="UP000198666">
    <property type="component" value="Unassembled WGS sequence"/>
</dbReference>
<proteinExistence type="predicted"/>
<evidence type="ECO:0000313" key="2">
    <source>
        <dbReference type="Proteomes" id="UP000198666"/>
    </source>
</evidence>
<keyword evidence="2" id="KW-1185">Reference proteome</keyword>